<evidence type="ECO:0000256" key="1">
    <source>
        <dbReference type="ARBA" id="ARBA00000553"/>
    </source>
</evidence>
<evidence type="ECO:0000256" key="10">
    <source>
        <dbReference type="RuleBase" id="RU361274"/>
    </source>
</evidence>
<dbReference type="Gene3D" id="3.60.140.10">
    <property type="entry name" value="CNF1/YfiH-like putative cysteine hydrolases"/>
    <property type="match status" value="1"/>
</dbReference>
<evidence type="ECO:0000256" key="9">
    <source>
        <dbReference type="ARBA" id="ARBA00049893"/>
    </source>
</evidence>
<evidence type="ECO:0000313" key="12">
    <source>
        <dbReference type="Proteomes" id="UP000093523"/>
    </source>
</evidence>
<dbReference type="Proteomes" id="UP000093523">
    <property type="component" value="Unassembled WGS sequence"/>
</dbReference>
<dbReference type="NCBIfam" id="TIGR00726">
    <property type="entry name" value="peptidoglycan editing factor PgeF"/>
    <property type="match status" value="1"/>
</dbReference>
<sequence>MSILSPKWSAPKNINVVSTTRVGGVSKAPFTSFNLGDHVGDNSNDVVLNREKLITLAQLPTAPTWLSQIHSTMVITLPISSEEINPPLVDASYTNQPNQVCCVMTADCLPVVICNREGTEVAAAHAGWRGLLDGILENTVKHFSSNDLIAWCGPAIGPTAFEVGDEVKQLFCEKDPQAINAFTPSHNSNKWFANLNLLATQRLQSVGVQDIYYSNLCTYSNTDQFFSYRKEGSTGRQATLIWFE</sequence>
<comment type="similarity">
    <text evidence="2 10">Belongs to the purine nucleoside phosphorylase YfiH/LACC1 family.</text>
</comment>
<dbReference type="PANTHER" id="PTHR30616">
    <property type="entry name" value="UNCHARACTERIZED PROTEIN YFIH"/>
    <property type="match status" value="1"/>
</dbReference>
<evidence type="ECO:0000256" key="7">
    <source>
        <dbReference type="ARBA" id="ARBA00047989"/>
    </source>
</evidence>
<evidence type="ECO:0000256" key="4">
    <source>
        <dbReference type="ARBA" id="ARBA00022723"/>
    </source>
</evidence>
<proteinExistence type="inferred from homology"/>
<organism evidence="11 12">
    <name type="scientific">Aliivibrio logei</name>
    <name type="common">Vibrio logei</name>
    <dbReference type="NCBI Taxonomy" id="688"/>
    <lineage>
        <taxon>Bacteria</taxon>
        <taxon>Pseudomonadati</taxon>
        <taxon>Pseudomonadota</taxon>
        <taxon>Gammaproteobacteria</taxon>
        <taxon>Vibrionales</taxon>
        <taxon>Vibrionaceae</taxon>
        <taxon>Aliivibrio</taxon>
    </lineage>
</organism>
<dbReference type="AlphaFoldDB" id="A0A1B9P2J7"/>
<gene>
    <name evidence="11" type="ORF">A6E04_06535</name>
</gene>
<dbReference type="PANTHER" id="PTHR30616:SF2">
    <property type="entry name" value="PURINE NUCLEOSIDE PHOSPHORYLASE LACC1"/>
    <property type="match status" value="1"/>
</dbReference>
<evidence type="ECO:0000256" key="5">
    <source>
        <dbReference type="ARBA" id="ARBA00022801"/>
    </source>
</evidence>
<evidence type="ECO:0000256" key="6">
    <source>
        <dbReference type="ARBA" id="ARBA00022833"/>
    </source>
</evidence>
<evidence type="ECO:0000256" key="3">
    <source>
        <dbReference type="ARBA" id="ARBA00022679"/>
    </source>
</evidence>
<dbReference type="InterPro" id="IPR038371">
    <property type="entry name" value="Cu_polyphenol_OxRdtase_sf"/>
</dbReference>
<evidence type="ECO:0000256" key="2">
    <source>
        <dbReference type="ARBA" id="ARBA00007353"/>
    </source>
</evidence>
<dbReference type="GO" id="GO:0016787">
    <property type="term" value="F:hydrolase activity"/>
    <property type="evidence" value="ECO:0007669"/>
    <property type="project" value="UniProtKB-KW"/>
</dbReference>
<protein>
    <recommendedName>
        <fullName evidence="10">Purine nucleoside phosphorylase</fullName>
    </recommendedName>
</protein>
<dbReference type="InterPro" id="IPR011324">
    <property type="entry name" value="Cytotoxic_necrot_fac-like_cat"/>
</dbReference>
<dbReference type="Pfam" id="PF02578">
    <property type="entry name" value="Cu-oxidase_4"/>
    <property type="match status" value="1"/>
</dbReference>
<name>A0A1B9P2J7_ALILO</name>
<dbReference type="SUPFAM" id="SSF64438">
    <property type="entry name" value="CNF1/YfiH-like putative cysteine hydrolases"/>
    <property type="match status" value="1"/>
</dbReference>
<comment type="catalytic activity">
    <reaction evidence="8">
        <text>adenosine + phosphate = alpha-D-ribose 1-phosphate + adenine</text>
        <dbReference type="Rhea" id="RHEA:27642"/>
        <dbReference type="ChEBI" id="CHEBI:16335"/>
        <dbReference type="ChEBI" id="CHEBI:16708"/>
        <dbReference type="ChEBI" id="CHEBI:43474"/>
        <dbReference type="ChEBI" id="CHEBI:57720"/>
        <dbReference type="EC" id="2.4.2.1"/>
    </reaction>
    <physiologicalReaction direction="left-to-right" evidence="8">
        <dbReference type="Rhea" id="RHEA:27643"/>
    </physiologicalReaction>
</comment>
<comment type="catalytic activity">
    <reaction evidence="9">
        <text>S-methyl-5'-thioadenosine + phosphate = 5-(methylsulfanyl)-alpha-D-ribose 1-phosphate + adenine</text>
        <dbReference type="Rhea" id="RHEA:11852"/>
        <dbReference type="ChEBI" id="CHEBI:16708"/>
        <dbReference type="ChEBI" id="CHEBI:17509"/>
        <dbReference type="ChEBI" id="CHEBI:43474"/>
        <dbReference type="ChEBI" id="CHEBI:58533"/>
        <dbReference type="EC" id="2.4.2.28"/>
    </reaction>
    <physiologicalReaction direction="left-to-right" evidence="9">
        <dbReference type="Rhea" id="RHEA:11853"/>
    </physiologicalReaction>
</comment>
<evidence type="ECO:0000313" key="11">
    <source>
        <dbReference type="EMBL" id="OCH22559.1"/>
    </source>
</evidence>
<accession>A0A1B9P2J7</accession>
<dbReference type="CDD" id="cd16833">
    <property type="entry name" value="YfiH"/>
    <property type="match status" value="1"/>
</dbReference>
<dbReference type="EMBL" id="MAJU01000007">
    <property type="protein sequence ID" value="OCH22559.1"/>
    <property type="molecule type" value="Genomic_DNA"/>
</dbReference>
<keyword evidence="4" id="KW-0479">Metal-binding</keyword>
<dbReference type="RefSeq" id="WP_017020664.1">
    <property type="nucleotide sequence ID" value="NZ_CAWMPN010000007.1"/>
</dbReference>
<keyword evidence="5" id="KW-0378">Hydrolase</keyword>
<evidence type="ECO:0000256" key="8">
    <source>
        <dbReference type="ARBA" id="ARBA00048968"/>
    </source>
</evidence>
<comment type="caution">
    <text evidence="11">The sequence shown here is derived from an EMBL/GenBank/DDBJ whole genome shotgun (WGS) entry which is preliminary data.</text>
</comment>
<reference evidence="11 12" key="1">
    <citation type="submission" date="2016-06" db="EMBL/GenBank/DDBJ databases">
        <authorList>
            <person name="Kjaerup R.B."/>
            <person name="Dalgaard T.S."/>
            <person name="Juul-Madsen H.R."/>
        </authorList>
    </citation>
    <scope>NUCLEOTIDE SEQUENCE [LARGE SCALE GENOMIC DNA]</scope>
    <source>
        <strain evidence="11 12">1S159</strain>
    </source>
</reference>
<comment type="catalytic activity">
    <reaction evidence="7">
        <text>adenosine + H2O + H(+) = inosine + NH4(+)</text>
        <dbReference type="Rhea" id="RHEA:24408"/>
        <dbReference type="ChEBI" id="CHEBI:15377"/>
        <dbReference type="ChEBI" id="CHEBI:15378"/>
        <dbReference type="ChEBI" id="CHEBI:16335"/>
        <dbReference type="ChEBI" id="CHEBI:17596"/>
        <dbReference type="ChEBI" id="CHEBI:28938"/>
        <dbReference type="EC" id="3.5.4.4"/>
    </reaction>
    <physiologicalReaction direction="left-to-right" evidence="7">
        <dbReference type="Rhea" id="RHEA:24409"/>
    </physiologicalReaction>
</comment>
<dbReference type="GO" id="GO:0017061">
    <property type="term" value="F:S-methyl-5-thioadenosine phosphorylase activity"/>
    <property type="evidence" value="ECO:0007669"/>
    <property type="project" value="UniProtKB-EC"/>
</dbReference>
<dbReference type="STRING" id="688.A6E04_06535"/>
<comment type="catalytic activity">
    <reaction evidence="1">
        <text>inosine + phosphate = alpha-D-ribose 1-phosphate + hypoxanthine</text>
        <dbReference type="Rhea" id="RHEA:27646"/>
        <dbReference type="ChEBI" id="CHEBI:17368"/>
        <dbReference type="ChEBI" id="CHEBI:17596"/>
        <dbReference type="ChEBI" id="CHEBI:43474"/>
        <dbReference type="ChEBI" id="CHEBI:57720"/>
        <dbReference type="EC" id="2.4.2.1"/>
    </reaction>
    <physiologicalReaction direction="left-to-right" evidence="1">
        <dbReference type="Rhea" id="RHEA:27647"/>
    </physiologicalReaction>
</comment>
<keyword evidence="3" id="KW-0808">Transferase</keyword>
<dbReference type="GO" id="GO:0005507">
    <property type="term" value="F:copper ion binding"/>
    <property type="evidence" value="ECO:0007669"/>
    <property type="project" value="TreeGrafter"/>
</dbReference>
<dbReference type="OrthoDB" id="4279at2"/>
<dbReference type="InterPro" id="IPR003730">
    <property type="entry name" value="Cu_polyphenol_OxRdtase"/>
</dbReference>
<keyword evidence="6" id="KW-0862">Zinc</keyword>